<protein>
    <submittedName>
        <fullName evidence="1">Uncharacterized protein</fullName>
    </submittedName>
</protein>
<keyword evidence="2" id="KW-1185">Reference proteome</keyword>
<dbReference type="EMBL" id="CP036526">
    <property type="protein sequence ID" value="QDT11199.1"/>
    <property type="molecule type" value="Genomic_DNA"/>
</dbReference>
<dbReference type="Proteomes" id="UP000319817">
    <property type="component" value="Chromosome"/>
</dbReference>
<gene>
    <name evidence="1" type="ORF">K239x_31930</name>
</gene>
<proteinExistence type="predicted"/>
<name>A0A517NVP7_9BACT</name>
<evidence type="ECO:0000313" key="2">
    <source>
        <dbReference type="Proteomes" id="UP000319817"/>
    </source>
</evidence>
<reference evidence="1 2" key="1">
    <citation type="submission" date="2019-02" db="EMBL/GenBank/DDBJ databases">
        <title>Deep-cultivation of Planctomycetes and their phenomic and genomic characterization uncovers novel biology.</title>
        <authorList>
            <person name="Wiegand S."/>
            <person name="Jogler M."/>
            <person name="Boedeker C."/>
            <person name="Pinto D."/>
            <person name="Vollmers J."/>
            <person name="Rivas-Marin E."/>
            <person name="Kohn T."/>
            <person name="Peeters S.H."/>
            <person name="Heuer A."/>
            <person name="Rast P."/>
            <person name="Oberbeckmann S."/>
            <person name="Bunk B."/>
            <person name="Jeske O."/>
            <person name="Meyerdierks A."/>
            <person name="Storesund J.E."/>
            <person name="Kallscheuer N."/>
            <person name="Luecker S."/>
            <person name="Lage O.M."/>
            <person name="Pohl T."/>
            <person name="Merkel B.J."/>
            <person name="Hornburger P."/>
            <person name="Mueller R.-W."/>
            <person name="Bruemmer F."/>
            <person name="Labrenz M."/>
            <person name="Spormann A.M."/>
            <person name="Op den Camp H."/>
            <person name="Overmann J."/>
            <person name="Amann R."/>
            <person name="Jetten M.S.M."/>
            <person name="Mascher T."/>
            <person name="Medema M.H."/>
            <person name="Devos D.P."/>
            <person name="Kaster A.-K."/>
            <person name="Ovreas L."/>
            <person name="Rohde M."/>
            <person name="Galperin M.Y."/>
            <person name="Jogler C."/>
        </authorList>
    </citation>
    <scope>NUCLEOTIDE SEQUENCE [LARGE SCALE GENOMIC DNA]</scope>
    <source>
        <strain evidence="1 2">K23_9</strain>
    </source>
</reference>
<accession>A0A517NVP7</accession>
<dbReference type="AlphaFoldDB" id="A0A517NVP7"/>
<evidence type="ECO:0000313" key="1">
    <source>
        <dbReference type="EMBL" id="QDT11199.1"/>
    </source>
</evidence>
<sequence>MSIVTLREGADAKRGGECDWGADPVAVIIVTTGASDEG</sequence>
<organism evidence="1 2">
    <name type="scientific">Stieleria marina</name>
    <dbReference type="NCBI Taxonomy" id="1930275"/>
    <lineage>
        <taxon>Bacteria</taxon>
        <taxon>Pseudomonadati</taxon>
        <taxon>Planctomycetota</taxon>
        <taxon>Planctomycetia</taxon>
        <taxon>Pirellulales</taxon>
        <taxon>Pirellulaceae</taxon>
        <taxon>Stieleria</taxon>
    </lineage>
</organism>